<keyword evidence="3" id="KW-1185">Reference proteome</keyword>
<dbReference type="Proteomes" id="UP000837857">
    <property type="component" value="Chromosome 3"/>
</dbReference>
<gene>
    <name evidence="2" type="ORF">IPOD504_LOCUS12284</name>
</gene>
<protein>
    <submittedName>
        <fullName evidence="2">Uncharacterized protein</fullName>
    </submittedName>
</protein>
<feature type="region of interest" description="Disordered" evidence="1">
    <location>
        <begin position="73"/>
        <end position="97"/>
    </location>
</feature>
<evidence type="ECO:0000313" key="2">
    <source>
        <dbReference type="EMBL" id="CAH2062908.1"/>
    </source>
</evidence>
<dbReference type="EMBL" id="OW152815">
    <property type="protein sequence ID" value="CAH2062908.1"/>
    <property type="molecule type" value="Genomic_DNA"/>
</dbReference>
<reference evidence="2" key="1">
    <citation type="submission" date="2022-03" db="EMBL/GenBank/DDBJ databases">
        <authorList>
            <person name="Martin H S."/>
        </authorList>
    </citation>
    <scope>NUCLEOTIDE SEQUENCE</scope>
</reference>
<evidence type="ECO:0000256" key="1">
    <source>
        <dbReference type="SAM" id="MobiDB-lite"/>
    </source>
</evidence>
<evidence type="ECO:0000313" key="3">
    <source>
        <dbReference type="Proteomes" id="UP000837857"/>
    </source>
</evidence>
<accession>A0ABN8IPG6</accession>
<sequence length="112" mass="12427">MDSSATGMTLRRHRVAAMSEVSPTSFINDEWRTAPSPQWQNATSGVHGKSYAMSELWRGKRKGNTPRLVALPPAHSHSAARGERTSTQLPVRGLRSRKKLFRRRGELSVASS</sequence>
<proteinExistence type="predicted"/>
<feature type="non-terminal residue" evidence="2">
    <location>
        <position position="1"/>
    </location>
</feature>
<name>A0ABN8IPG6_9NEOP</name>
<organism evidence="2 3">
    <name type="scientific">Iphiclides podalirius</name>
    <name type="common">scarce swallowtail</name>
    <dbReference type="NCBI Taxonomy" id="110791"/>
    <lineage>
        <taxon>Eukaryota</taxon>
        <taxon>Metazoa</taxon>
        <taxon>Ecdysozoa</taxon>
        <taxon>Arthropoda</taxon>
        <taxon>Hexapoda</taxon>
        <taxon>Insecta</taxon>
        <taxon>Pterygota</taxon>
        <taxon>Neoptera</taxon>
        <taxon>Endopterygota</taxon>
        <taxon>Lepidoptera</taxon>
        <taxon>Glossata</taxon>
        <taxon>Ditrysia</taxon>
        <taxon>Papilionoidea</taxon>
        <taxon>Papilionidae</taxon>
        <taxon>Papilioninae</taxon>
        <taxon>Iphiclides</taxon>
    </lineage>
</organism>